<comment type="caution">
    <text evidence="1">The sequence shown here is derived from an EMBL/GenBank/DDBJ whole genome shotgun (WGS) entry which is preliminary data.</text>
</comment>
<accession>A0ACB7HUG2</accession>
<evidence type="ECO:0000313" key="1">
    <source>
        <dbReference type="EMBL" id="KAG8656272.1"/>
    </source>
</evidence>
<reference evidence="2" key="1">
    <citation type="journal article" date="2016" name="Nat. Biotechnol.">
        <title>Sequencing wild and cultivated cassava and related species reveals extensive interspecific hybridization and genetic diversity.</title>
        <authorList>
            <person name="Bredeson J.V."/>
            <person name="Lyons J.B."/>
            <person name="Prochnik S.E."/>
            <person name="Wu G.A."/>
            <person name="Ha C.M."/>
            <person name="Edsinger-Gonzales E."/>
            <person name="Grimwood J."/>
            <person name="Schmutz J."/>
            <person name="Rabbi I.Y."/>
            <person name="Egesi C."/>
            <person name="Nauluvula P."/>
            <person name="Lebot V."/>
            <person name="Ndunguru J."/>
            <person name="Mkamilo G."/>
            <person name="Bart R.S."/>
            <person name="Setter T.L."/>
            <person name="Gleadow R.M."/>
            <person name="Kulakow P."/>
            <person name="Ferguson M.E."/>
            <person name="Rounsley S."/>
            <person name="Rokhsar D.S."/>
        </authorList>
    </citation>
    <scope>NUCLEOTIDE SEQUENCE [LARGE SCALE GENOMIC DNA]</scope>
    <source>
        <strain evidence="2">cv. AM560-2</strain>
    </source>
</reference>
<organism evidence="1 2">
    <name type="scientific">Manihot esculenta</name>
    <name type="common">Cassava</name>
    <name type="synonym">Jatropha manihot</name>
    <dbReference type="NCBI Taxonomy" id="3983"/>
    <lineage>
        <taxon>Eukaryota</taxon>
        <taxon>Viridiplantae</taxon>
        <taxon>Streptophyta</taxon>
        <taxon>Embryophyta</taxon>
        <taxon>Tracheophyta</taxon>
        <taxon>Spermatophyta</taxon>
        <taxon>Magnoliopsida</taxon>
        <taxon>eudicotyledons</taxon>
        <taxon>Gunneridae</taxon>
        <taxon>Pentapetalae</taxon>
        <taxon>rosids</taxon>
        <taxon>fabids</taxon>
        <taxon>Malpighiales</taxon>
        <taxon>Euphorbiaceae</taxon>
        <taxon>Crotonoideae</taxon>
        <taxon>Manihoteae</taxon>
        <taxon>Manihot</taxon>
    </lineage>
</organism>
<evidence type="ECO:0000313" key="2">
    <source>
        <dbReference type="Proteomes" id="UP000091857"/>
    </source>
</evidence>
<sequence length="69" mass="8326">MNGGLNPSMDLPLMVLVRPLKVNLFLHMLDKRLMFWTPNINVFRESRWIEAKKFLRKILYWLLLILLNT</sequence>
<dbReference type="Proteomes" id="UP000091857">
    <property type="component" value="Chromosome 4"/>
</dbReference>
<name>A0ACB7HUG2_MANES</name>
<protein>
    <submittedName>
        <fullName evidence="1">Uncharacterized protein</fullName>
    </submittedName>
</protein>
<keyword evidence="2" id="KW-1185">Reference proteome</keyword>
<gene>
    <name evidence="1" type="ORF">MANES_04G113050v8</name>
</gene>
<proteinExistence type="predicted"/>
<dbReference type="EMBL" id="CM004390">
    <property type="protein sequence ID" value="KAG8656272.1"/>
    <property type="molecule type" value="Genomic_DNA"/>
</dbReference>